<evidence type="ECO:0000256" key="1">
    <source>
        <dbReference type="ARBA" id="ARBA00022801"/>
    </source>
</evidence>
<reference evidence="5" key="1">
    <citation type="submission" date="2020-04" db="EMBL/GenBank/DDBJ databases">
        <title>Deep metagenomics examines the oral microbiome during advanced dental caries in children, revealing novel taxa and co-occurrences with host molecules.</title>
        <authorList>
            <person name="Baker J.L."/>
            <person name="Morton J.T."/>
            <person name="Dinis M."/>
            <person name="Alvarez R."/>
            <person name="Tran N.C."/>
            <person name="Knight R."/>
            <person name="Edlund A."/>
        </authorList>
    </citation>
    <scope>NUCLEOTIDE SEQUENCE</scope>
    <source>
        <strain evidence="5">JCVI_29_bin.11</strain>
    </source>
</reference>
<protein>
    <submittedName>
        <fullName evidence="5">Alpha/beta hydrolase</fullName>
    </submittedName>
</protein>
<organism evidence="5 6">
    <name type="scientific">Rothia mucilaginosa</name>
    <dbReference type="NCBI Taxonomy" id="43675"/>
    <lineage>
        <taxon>Bacteria</taxon>
        <taxon>Bacillati</taxon>
        <taxon>Actinomycetota</taxon>
        <taxon>Actinomycetes</taxon>
        <taxon>Micrococcales</taxon>
        <taxon>Micrococcaceae</taxon>
        <taxon>Rothia</taxon>
    </lineage>
</organism>
<dbReference type="Gene3D" id="3.40.50.1820">
    <property type="entry name" value="alpha/beta hydrolase"/>
    <property type="match status" value="1"/>
</dbReference>
<keyword evidence="1 5" id="KW-0378">Hydrolase</keyword>
<feature type="domain" description="BD-FAE-like" evidence="4">
    <location>
        <begin position="90"/>
        <end position="278"/>
    </location>
</feature>
<dbReference type="Pfam" id="PF20434">
    <property type="entry name" value="BD-FAE"/>
    <property type="match status" value="1"/>
</dbReference>
<dbReference type="InterPro" id="IPR001375">
    <property type="entry name" value="Peptidase_S9_cat"/>
</dbReference>
<comment type="caution">
    <text evidence="5">The sequence shown here is derived from an EMBL/GenBank/DDBJ whole genome shotgun (WGS) entry which is preliminary data.</text>
</comment>
<proteinExistence type="predicted"/>
<dbReference type="InterPro" id="IPR049492">
    <property type="entry name" value="BD-FAE-like_dom"/>
</dbReference>
<evidence type="ECO:0000259" key="3">
    <source>
        <dbReference type="Pfam" id="PF00326"/>
    </source>
</evidence>
<feature type="region of interest" description="Disordered" evidence="2">
    <location>
        <begin position="1"/>
        <end position="35"/>
    </location>
</feature>
<evidence type="ECO:0000313" key="5">
    <source>
        <dbReference type="EMBL" id="MBF1658305.1"/>
    </source>
</evidence>
<feature type="domain" description="Peptidase S9 prolyl oligopeptidase catalytic" evidence="3">
    <location>
        <begin position="342"/>
        <end position="418"/>
    </location>
</feature>
<dbReference type="Proteomes" id="UP000713964">
    <property type="component" value="Unassembled WGS sequence"/>
</dbReference>
<accession>A0A930PN42</accession>
<dbReference type="PANTHER" id="PTHR48081">
    <property type="entry name" value="AB HYDROLASE SUPERFAMILY PROTEIN C4A8.06C"/>
    <property type="match status" value="1"/>
</dbReference>
<dbReference type="SUPFAM" id="SSF53474">
    <property type="entry name" value="alpha/beta-Hydrolases"/>
    <property type="match status" value="1"/>
</dbReference>
<dbReference type="InterPro" id="IPR050300">
    <property type="entry name" value="GDXG_lipolytic_enzyme"/>
</dbReference>
<evidence type="ECO:0000256" key="2">
    <source>
        <dbReference type="SAM" id="MobiDB-lite"/>
    </source>
</evidence>
<dbReference type="AlphaFoldDB" id="A0A930PN42"/>
<sequence length="424" mass="45220">MQTSESTPTVEGAMDTKGTPNVEGALTAEGTPTVESTEYRSGFYREAGFHDAHSLPDYGAQSPVTREAFAYDFFPAAADSSTAETSATEPSSPAPLLVWVHGGAWRFGTNQALRDTVLHTPGGEQPNTQALMRAAFQQAGWAVASINYRYSHQALFPGALHDVKEAVRFFRANAHEFGIDPQRIAVAGGSAGGHLSMMVAHTGDSAAGASAPEDSVSEDSAFGDSASAPEHDEYYEGRAASAYPSHSSQVAAAASFYGVSDLRTIFTDRPLAGYALDHPEDDGAEWRLLGSTHPVPADVSTIDASKGERAVPGVCIERAQKNWERAHPIDAVRPQKRVNKVESASAPGASGGATALMLVHGISDSCVPYQQSVRVYQALRTRQVPTDLVLVPDAEHGDSRCFSPDIVQQMLLFLNRAVQFNRSV</sequence>
<dbReference type="PANTHER" id="PTHR48081:SF13">
    <property type="entry name" value="ALPHA_BETA HYDROLASE"/>
    <property type="match status" value="1"/>
</dbReference>
<name>A0A930PN42_9MICC</name>
<gene>
    <name evidence="5" type="ORF">HXO58_00525</name>
</gene>
<feature type="region of interest" description="Disordered" evidence="2">
    <location>
        <begin position="204"/>
        <end position="229"/>
    </location>
</feature>
<dbReference type="EMBL" id="JABZXL010000001">
    <property type="protein sequence ID" value="MBF1658305.1"/>
    <property type="molecule type" value="Genomic_DNA"/>
</dbReference>
<dbReference type="GO" id="GO:0016787">
    <property type="term" value="F:hydrolase activity"/>
    <property type="evidence" value="ECO:0007669"/>
    <property type="project" value="UniProtKB-KW"/>
</dbReference>
<evidence type="ECO:0000313" key="6">
    <source>
        <dbReference type="Proteomes" id="UP000713964"/>
    </source>
</evidence>
<dbReference type="InterPro" id="IPR029058">
    <property type="entry name" value="AB_hydrolase_fold"/>
</dbReference>
<dbReference type="Pfam" id="PF00326">
    <property type="entry name" value="Peptidase_S9"/>
    <property type="match status" value="1"/>
</dbReference>
<evidence type="ECO:0000259" key="4">
    <source>
        <dbReference type="Pfam" id="PF20434"/>
    </source>
</evidence>